<protein>
    <submittedName>
        <fullName evidence="1">Uncharacterized protein</fullName>
    </submittedName>
</protein>
<dbReference type="Proteomes" id="UP000593579">
    <property type="component" value="Unassembled WGS sequence"/>
</dbReference>
<feature type="non-terminal residue" evidence="1">
    <location>
        <position position="1"/>
    </location>
</feature>
<dbReference type="AlphaFoldDB" id="A0A7J9C0N2"/>
<accession>A0A7J9C0N2</accession>
<evidence type="ECO:0000313" key="1">
    <source>
        <dbReference type="EMBL" id="MBA0741954.1"/>
    </source>
</evidence>
<evidence type="ECO:0000313" key="2">
    <source>
        <dbReference type="Proteomes" id="UP000593579"/>
    </source>
</evidence>
<comment type="caution">
    <text evidence="1">The sequence shown here is derived from an EMBL/GenBank/DDBJ whole genome shotgun (WGS) entry which is preliminary data.</text>
</comment>
<keyword evidence="2" id="KW-1185">Reference proteome</keyword>
<gene>
    <name evidence="1" type="ORF">Gogos_015071</name>
</gene>
<sequence length="110" mass="12410">MGDQIHIITGPLTKIIVPVYRDMKVGAKVLSSIQLVEDVSYGRNIDSIERKVTKTPSEVGPFKVHKKVAKGLWAIQNQGVRIKAIQKGASQNWGKLERRLLAKEMYRQVQ</sequence>
<organism evidence="1 2">
    <name type="scientific">Gossypium gossypioides</name>
    <name type="common">Mexican cotton</name>
    <name type="synonym">Selera gossypioides</name>
    <dbReference type="NCBI Taxonomy" id="34282"/>
    <lineage>
        <taxon>Eukaryota</taxon>
        <taxon>Viridiplantae</taxon>
        <taxon>Streptophyta</taxon>
        <taxon>Embryophyta</taxon>
        <taxon>Tracheophyta</taxon>
        <taxon>Spermatophyta</taxon>
        <taxon>Magnoliopsida</taxon>
        <taxon>eudicotyledons</taxon>
        <taxon>Gunneridae</taxon>
        <taxon>Pentapetalae</taxon>
        <taxon>rosids</taxon>
        <taxon>malvids</taxon>
        <taxon>Malvales</taxon>
        <taxon>Malvaceae</taxon>
        <taxon>Malvoideae</taxon>
        <taxon>Gossypium</taxon>
    </lineage>
</organism>
<reference evidence="1 2" key="1">
    <citation type="journal article" date="2019" name="Genome Biol. Evol.">
        <title>Insights into the evolution of the New World diploid cottons (Gossypium, subgenus Houzingenia) based on genome sequencing.</title>
        <authorList>
            <person name="Grover C.E."/>
            <person name="Arick M.A. 2nd"/>
            <person name="Thrash A."/>
            <person name="Conover J.L."/>
            <person name="Sanders W.S."/>
            <person name="Peterson D.G."/>
            <person name="Frelichowski J.E."/>
            <person name="Scheffler J.A."/>
            <person name="Scheffler B.E."/>
            <person name="Wendel J.F."/>
        </authorList>
    </citation>
    <scope>NUCLEOTIDE SEQUENCE [LARGE SCALE GENOMIC DNA]</scope>
    <source>
        <strain evidence="1">5</strain>
        <tissue evidence="1">Leaf</tissue>
    </source>
</reference>
<dbReference type="EMBL" id="JABEZY010000007">
    <property type="protein sequence ID" value="MBA0741954.1"/>
    <property type="molecule type" value="Genomic_DNA"/>
</dbReference>
<proteinExistence type="predicted"/>
<name>A0A7J9C0N2_GOSGO</name>